<dbReference type="GO" id="GO:0015074">
    <property type="term" value="P:DNA integration"/>
    <property type="evidence" value="ECO:0007669"/>
    <property type="project" value="InterPro"/>
</dbReference>
<proteinExistence type="predicted"/>
<feature type="domain" description="Integrase catalytic" evidence="1">
    <location>
        <begin position="1"/>
        <end position="75"/>
    </location>
</feature>
<dbReference type="SUPFAM" id="SSF53098">
    <property type="entry name" value="Ribonuclease H-like"/>
    <property type="match status" value="1"/>
</dbReference>
<dbReference type="PANTHER" id="PTHR37984:SF15">
    <property type="entry name" value="INTEGRASE CATALYTIC DOMAIN-CONTAINING PROTEIN"/>
    <property type="match status" value="1"/>
</dbReference>
<protein>
    <recommendedName>
        <fullName evidence="1">Integrase catalytic domain-containing protein</fullName>
    </recommendedName>
</protein>
<reference evidence="2" key="1">
    <citation type="submission" date="2017-05" db="UniProtKB">
        <authorList>
            <consortium name="EnsemblMetazoa"/>
        </authorList>
    </citation>
    <scope>IDENTIFICATION</scope>
</reference>
<organism evidence="2">
    <name type="scientific">Amphimedon queenslandica</name>
    <name type="common">Sponge</name>
    <dbReference type="NCBI Taxonomy" id="400682"/>
    <lineage>
        <taxon>Eukaryota</taxon>
        <taxon>Metazoa</taxon>
        <taxon>Porifera</taxon>
        <taxon>Demospongiae</taxon>
        <taxon>Heteroscleromorpha</taxon>
        <taxon>Haplosclerida</taxon>
        <taxon>Niphatidae</taxon>
        <taxon>Amphimedon</taxon>
    </lineage>
</organism>
<sequence>MTRLKLKHHLVTAYHPQANGLDERFNQILQRMLVKFCSQTKESWDEYIDTCVYAYDTARHETSLFTPFEIMLEEKLFFLLTLMKIGVEVLKKDFRRQKRKGWKLDHSLSEGADNIVNRISHAHLKLYIPPRPSEEGSLVNPLFEEVRFIIYGTSWHIDTRLATQALSHILFKLCQYYEQDLTANASNMQVNNQSSITEKTSIPNVKNLAFRKREKLRSKNREGNVNSELIDLDSVAVAKTEDPPKWVYNLTIAAEKVLLNGE</sequence>
<dbReference type="Gene3D" id="3.30.420.10">
    <property type="entry name" value="Ribonuclease H-like superfamily/Ribonuclease H"/>
    <property type="match status" value="1"/>
</dbReference>
<dbReference type="PROSITE" id="PS50994">
    <property type="entry name" value="INTEGRASE"/>
    <property type="match status" value="1"/>
</dbReference>
<accession>A0A1X7UPQ9</accession>
<dbReference type="InParanoid" id="A0A1X7UPQ9"/>
<name>A0A1X7UPQ9_AMPQE</name>
<dbReference type="AlphaFoldDB" id="A0A1X7UPQ9"/>
<dbReference type="InterPro" id="IPR050951">
    <property type="entry name" value="Retrovirus_Pol_polyprotein"/>
</dbReference>
<evidence type="ECO:0000313" key="2">
    <source>
        <dbReference type="EnsemblMetazoa" id="Aqu2.1.29626_001"/>
    </source>
</evidence>
<dbReference type="InterPro" id="IPR001584">
    <property type="entry name" value="Integrase_cat-core"/>
</dbReference>
<dbReference type="InterPro" id="IPR036397">
    <property type="entry name" value="RNaseH_sf"/>
</dbReference>
<dbReference type="EnsemblMetazoa" id="Aqu2.1.29626_001">
    <property type="protein sequence ID" value="Aqu2.1.29626_001"/>
    <property type="gene ID" value="Aqu2.1.29626"/>
</dbReference>
<dbReference type="PANTHER" id="PTHR37984">
    <property type="entry name" value="PROTEIN CBG26694"/>
    <property type="match status" value="1"/>
</dbReference>
<dbReference type="InterPro" id="IPR012337">
    <property type="entry name" value="RNaseH-like_sf"/>
</dbReference>
<dbReference type="GO" id="GO:0003676">
    <property type="term" value="F:nucleic acid binding"/>
    <property type="evidence" value="ECO:0007669"/>
    <property type="project" value="InterPro"/>
</dbReference>
<evidence type="ECO:0000259" key="1">
    <source>
        <dbReference type="PROSITE" id="PS50994"/>
    </source>
</evidence>